<protein>
    <submittedName>
        <fullName evidence="3">Beta-carotene hydroxylase</fullName>
    </submittedName>
</protein>
<dbReference type="AlphaFoldDB" id="A0A6I4USA6"/>
<accession>A0A6I4USA6</accession>
<dbReference type="InterPro" id="IPR012171">
    <property type="entry name" value="Fatty_acid_desaturase"/>
</dbReference>
<dbReference type="PANTHER" id="PTHR19353">
    <property type="entry name" value="FATTY ACID DESATURASE 2"/>
    <property type="match status" value="1"/>
</dbReference>
<feature type="transmembrane region" description="Helical" evidence="1">
    <location>
        <begin position="100"/>
        <end position="120"/>
    </location>
</feature>
<keyword evidence="1" id="KW-0812">Transmembrane</keyword>
<dbReference type="Pfam" id="PF00487">
    <property type="entry name" value="FA_desaturase"/>
    <property type="match status" value="1"/>
</dbReference>
<proteinExistence type="predicted"/>
<keyword evidence="1" id="KW-1133">Transmembrane helix</keyword>
<dbReference type="GO" id="GO:0016020">
    <property type="term" value="C:membrane"/>
    <property type="evidence" value="ECO:0007669"/>
    <property type="project" value="TreeGrafter"/>
</dbReference>
<feature type="domain" description="Fatty acid desaturase" evidence="2">
    <location>
        <begin position="101"/>
        <end position="332"/>
    </location>
</feature>
<evidence type="ECO:0000313" key="3">
    <source>
        <dbReference type="EMBL" id="MXP41518.1"/>
    </source>
</evidence>
<feature type="transmembrane region" description="Helical" evidence="1">
    <location>
        <begin position="141"/>
        <end position="160"/>
    </location>
</feature>
<evidence type="ECO:0000259" key="2">
    <source>
        <dbReference type="Pfam" id="PF00487"/>
    </source>
</evidence>
<name>A0A6I4USA6_9SPHN</name>
<dbReference type="EMBL" id="WTYK01000003">
    <property type="protein sequence ID" value="MXP41518.1"/>
    <property type="molecule type" value="Genomic_DNA"/>
</dbReference>
<dbReference type="OrthoDB" id="784276at2"/>
<evidence type="ECO:0000313" key="4">
    <source>
        <dbReference type="Proteomes" id="UP000469159"/>
    </source>
</evidence>
<dbReference type="Proteomes" id="UP000469159">
    <property type="component" value="Unassembled WGS sequence"/>
</dbReference>
<organism evidence="3 4">
    <name type="scientific">Croceibacterium soli</name>
    <dbReference type="NCBI Taxonomy" id="1739690"/>
    <lineage>
        <taxon>Bacteria</taxon>
        <taxon>Pseudomonadati</taxon>
        <taxon>Pseudomonadota</taxon>
        <taxon>Alphaproteobacteria</taxon>
        <taxon>Sphingomonadales</taxon>
        <taxon>Erythrobacteraceae</taxon>
        <taxon>Croceibacterium</taxon>
    </lineage>
</organism>
<dbReference type="PANTHER" id="PTHR19353:SF19">
    <property type="entry name" value="DELTA(5) FATTY ACID DESATURASE C-RELATED"/>
    <property type="match status" value="1"/>
</dbReference>
<evidence type="ECO:0000256" key="1">
    <source>
        <dbReference type="SAM" id="Phobius"/>
    </source>
</evidence>
<feature type="transmembrane region" description="Helical" evidence="1">
    <location>
        <begin position="230"/>
        <end position="254"/>
    </location>
</feature>
<keyword evidence="4" id="KW-1185">Reference proteome</keyword>
<dbReference type="GO" id="GO:0016717">
    <property type="term" value="F:oxidoreductase activity, acting on paired donors, with oxidation of a pair of donors resulting in the reduction of molecular oxygen to two molecules of water"/>
    <property type="evidence" value="ECO:0007669"/>
    <property type="project" value="TreeGrafter"/>
</dbReference>
<sequence length="337" mass="38557">MDRPVDGLAQGDARETFAAVGEAALIEGRSEGGAAERTAFPLPKGDGLDKHTRVQLLKEERAIAAKYMSDPRKMRIYTVVTLTCFAMWLAFFPLTMLDVVPLWPCFVLSCIFAAGGYITSHEAMHDNIGRRGTKYRFWNELVGEVSTIILIFPFSMARMMHLHHHYHCNHPENDPDYTDSASGPLAAWVKTWLNRQPGADGSIHHYKRVLQRIGTPAAAKALRDTAYLQLFAMFFMFAMCWTGYAFEAALLWWLPRHIGLSYIRYWLSWAPHHPREGRDRYSNTRVFRTVFGHWLSMGMQYHVVHHLYPGIPNHATKPAYYELKPILQKRGVDCSAL</sequence>
<reference evidence="3 4" key="1">
    <citation type="submission" date="2019-12" db="EMBL/GenBank/DDBJ databases">
        <title>Genomic-based taxomic classification of the family Erythrobacteraceae.</title>
        <authorList>
            <person name="Xu L."/>
        </authorList>
    </citation>
    <scope>NUCLEOTIDE SEQUENCE [LARGE SCALE GENOMIC DNA]</scope>
    <source>
        <strain evidence="3 4">MCCC 1K02066</strain>
    </source>
</reference>
<dbReference type="GO" id="GO:0008610">
    <property type="term" value="P:lipid biosynthetic process"/>
    <property type="evidence" value="ECO:0007669"/>
    <property type="project" value="UniProtKB-ARBA"/>
</dbReference>
<gene>
    <name evidence="3" type="ORF">GRI75_07665</name>
</gene>
<feature type="transmembrane region" description="Helical" evidence="1">
    <location>
        <begin position="76"/>
        <end position="94"/>
    </location>
</feature>
<comment type="caution">
    <text evidence="3">The sequence shown here is derived from an EMBL/GenBank/DDBJ whole genome shotgun (WGS) entry which is preliminary data.</text>
</comment>
<dbReference type="RefSeq" id="WP_160746360.1">
    <property type="nucleotide sequence ID" value="NZ_WTYK01000003.1"/>
</dbReference>
<dbReference type="InterPro" id="IPR005804">
    <property type="entry name" value="FA_desaturase_dom"/>
</dbReference>
<keyword evidence="1" id="KW-0472">Membrane</keyword>